<evidence type="ECO:0000256" key="2">
    <source>
        <dbReference type="SAM" id="Phobius"/>
    </source>
</evidence>
<evidence type="ECO:0000313" key="3">
    <source>
        <dbReference type="EMBL" id="EMD58735.1"/>
    </source>
</evidence>
<evidence type="ECO:0000313" key="4">
    <source>
        <dbReference type="Proteomes" id="UP000016934"/>
    </source>
</evidence>
<accession>M2S849</accession>
<reference evidence="4" key="2">
    <citation type="journal article" date="2013" name="PLoS Genet.">
        <title>Comparative genome structure, secondary metabolite, and effector coding capacity across Cochliobolus pathogens.</title>
        <authorList>
            <person name="Condon B.J."/>
            <person name="Leng Y."/>
            <person name="Wu D."/>
            <person name="Bushley K.E."/>
            <person name="Ohm R.A."/>
            <person name="Otillar R."/>
            <person name="Martin J."/>
            <person name="Schackwitz W."/>
            <person name="Grimwood J."/>
            <person name="MohdZainudin N."/>
            <person name="Xue C."/>
            <person name="Wang R."/>
            <person name="Manning V.A."/>
            <person name="Dhillon B."/>
            <person name="Tu Z.J."/>
            <person name="Steffenson B.J."/>
            <person name="Salamov A."/>
            <person name="Sun H."/>
            <person name="Lowry S."/>
            <person name="LaButti K."/>
            <person name="Han J."/>
            <person name="Copeland A."/>
            <person name="Lindquist E."/>
            <person name="Barry K."/>
            <person name="Schmutz J."/>
            <person name="Baker S.E."/>
            <person name="Ciuffetti L.M."/>
            <person name="Grigoriev I.V."/>
            <person name="Zhong S."/>
            <person name="Turgeon B.G."/>
        </authorList>
    </citation>
    <scope>NUCLEOTIDE SEQUENCE [LARGE SCALE GENOMIC DNA]</scope>
    <source>
        <strain evidence="4">ND90Pr / ATCC 201652</strain>
    </source>
</reference>
<keyword evidence="4" id="KW-1185">Reference proteome</keyword>
<proteinExistence type="predicted"/>
<sequence>MCWIAGARARAHEREDDKRFRGYLGLDSRSANLSSLPCCKFPPRRRDVLACGRSCLVMLLVPVPVPVPFFCALASLVDPALVNHCAPSKHVPPSASPPSSALAMPPSLLCCIFSIINLLPREPRQPPPPAFSGVAYRNQSGPIDALPVLTGHASASFRYGWRSSSGPSCRLSLHYTNALPNMAKHYRALNMLREPFAPFQIQDPRTLPPPDSCHRYLPPRQCAINRIAITSAYISKYTLHLSSIRSSSGGQTADQEAPAANYQPVPRPF</sequence>
<feature type="compositionally biased region" description="Polar residues" evidence="1">
    <location>
        <begin position="245"/>
        <end position="254"/>
    </location>
</feature>
<dbReference type="GeneID" id="19133902"/>
<dbReference type="AlphaFoldDB" id="M2S849"/>
<dbReference type="Proteomes" id="UP000016934">
    <property type="component" value="Unassembled WGS sequence"/>
</dbReference>
<dbReference type="EMBL" id="KB445655">
    <property type="protein sequence ID" value="EMD58735.1"/>
    <property type="molecule type" value="Genomic_DNA"/>
</dbReference>
<dbReference type="KEGG" id="bsc:COCSADRAFT_194634"/>
<reference evidence="3 4" key="1">
    <citation type="journal article" date="2012" name="PLoS Pathog.">
        <title>Diverse lifestyles and strategies of plant pathogenesis encoded in the genomes of eighteen Dothideomycetes fungi.</title>
        <authorList>
            <person name="Ohm R.A."/>
            <person name="Feau N."/>
            <person name="Henrissat B."/>
            <person name="Schoch C.L."/>
            <person name="Horwitz B.A."/>
            <person name="Barry K.W."/>
            <person name="Condon B.J."/>
            <person name="Copeland A.C."/>
            <person name="Dhillon B."/>
            <person name="Glaser F."/>
            <person name="Hesse C.N."/>
            <person name="Kosti I."/>
            <person name="LaButti K."/>
            <person name="Lindquist E.A."/>
            <person name="Lucas S."/>
            <person name="Salamov A.A."/>
            <person name="Bradshaw R.E."/>
            <person name="Ciuffetti L."/>
            <person name="Hamelin R.C."/>
            <person name="Kema G.H.J."/>
            <person name="Lawrence C."/>
            <person name="Scott J.A."/>
            <person name="Spatafora J.W."/>
            <person name="Turgeon B.G."/>
            <person name="de Wit P.J.G.M."/>
            <person name="Zhong S."/>
            <person name="Goodwin S.B."/>
            <person name="Grigoriev I.V."/>
        </authorList>
    </citation>
    <scope>NUCLEOTIDE SEQUENCE [LARGE SCALE GENOMIC DNA]</scope>
    <source>
        <strain evidence="4">ND90Pr / ATCC 201652</strain>
    </source>
</reference>
<dbReference type="OrthoDB" id="10638032at2759"/>
<protein>
    <submittedName>
        <fullName evidence="3">Uncharacterized protein</fullName>
    </submittedName>
</protein>
<gene>
    <name evidence="3" type="ORF">COCSADRAFT_194634</name>
</gene>
<keyword evidence="2" id="KW-0472">Membrane</keyword>
<name>M2S849_COCSN</name>
<keyword evidence="2" id="KW-1133">Transmembrane helix</keyword>
<feature type="transmembrane region" description="Helical" evidence="2">
    <location>
        <begin position="55"/>
        <end position="77"/>
    </location>
</feature>
<evidence type="ECO:0000256" key="1">
    <source>
        <dbReference type="SAM" id="MobiDB-lite"/>
    </source>
</evidence>
<organism evidence="3 4">
    <name type="scientific">Cochliobolus sativus (strain ND90Pr / ATCC 201652)</name>
    <name type="common">Common root rot and spot blotch fungus</name>
    <name type="synonym">Bipolaris sorokiniana</name>
    <dbReference type="NCBI Taxonomy" id="665912"/>
    <lineage>
        <taxon>Eukaryota</taxon>
        <taxon>Fungi</taxon>
        <taxon>Dikarya</taxon>
        <taxon>Ascomycota</taxon>
        <taxon>Pezizomycotina</taxon>
        <taxon>Dothideomycetes</taxon>
        <taxon>Pleosporomycetidae</taxon>
        <taxon>Pleosporales</taxon>
        <taxon>Pleosporineae</taxon>
        <taxon>Pleosporaceae</taxon>
        <taxon>Bipolaris</taxon>
    </lineage>
</organism>
<feature type="region of interest" description="Disordered" evidence="1">
    <location>
        <begin position="245"/>
        <end position="269"/>
    </location>
</feature>
<dbReference type="HOGENOM" id="CLU_1034417_0_0_1"/>
<dbReference type="RefSeq" id="XP_007705774.1">
    <property type="nucleotide sequence ID" value="XM_007707584.1"/>
</dbReference>
<keyword evidence="2" id="KW-0812">Transmembrane</keyword>